<sequence length="320" mass="33955">MTLTYILFFVGFGALIKGADLLVDGASSMARRFGVSALVIGLTIVAFGTSTPELIVNILASIKGNTDIAIGNILGSNIANILLILGISAVIYPLVVKKGTVWKEIPLALLAVIVLAFMANDALIDSGSFSALTRIDGLILISFFAIFLYYVFGISKVEPADTVETMPHIHSLPRSCLMISGGFMGLVIGGKWIVDGAVAFATGLGVSEALIGLTVVAVGTSLPELATSAVAACKKDVDIAVGNIIGSNIFNIFWILGVSAVIRPLPFSPMFTSDIFMTVLATLLLFVFLFIGKRHILERWQGICFIALYVGYVAYLIIRA</sequence>
<comment type="caution">
    <text evidence="7">The sequence shown here is derived from an EMBL/GenBank/DDBJ whole genome shotgun (WGS) entry which is preliminary data.</text>
</comment>
<feature type="transmembrane region" description="Helical" evidence="5">
    <location>
        <begin position="239"/>
        <end position="262"/>
    </location>
</feature>
<dbReference type="PANTHER" id="PTHR10846">
    <property type="entry name" value="SODIUM/POTASSIUM/CALCIUM EXCHANGER"/>
    <property type="match status" value="1"/>
</dbReference>
<evidence type="ECO:0000259" key="6">
    <source>
        <dbReference type="Pfam" id="PF01699"/>
    </source>
</evidence>
<organism evidence="7 8">
    <name type="scientific">Candidatus Falkowbacteria bacterium RIFCSPHIGHO2_02_FULL_42_9</name>
    <dbReference type="NCBI Taxonomy" id="1797986"/>
    <lineage>
        <taxon>Bacteria</taxon>
        <taxon>Candidatus Falkowiibacteriota</taxon>
    </lineage>
</organism>
<dbReference type="Proteomes" id="UP000176877">
    <property type="component" value="Unassembled WGS sequence"/>
</dbReference>
<feature type="transmembrane region" description="Helical" evidence="5">
    <location>
        <begin position="274"/>
        <end position="293"/>
    </location>
</feature>
<feature type="transmembrane region" description="Helical" evidence="5">
    <location>
        <begin position="299"/>
        <end position="318"/>
    </location>
</feature>
<dbReference type="GO" id="GO:0005886">
    <property type="term" value="C:plasma membrane"/>
    <property type="evidence" value="ECO:0007669"/>
    <property type="project" value="TreeGrafter"/>
</dbReference>
<comment type="subcellular location">
    <subcellularLocation>
        <location evidence="1">Membrane</location>
        <topology evidence="1">Multi-pass membrane protein</topology>
    </subcellularLocation>
</comment>
<feature type="domain" description="Sodium/calcium exchanger membrane region" evidence="6">
    <location>
        <begin position="177"/>
        <end position="317"/>
    </location>
</feature>
<evidence type="ECO:0000313" key="8">
    <source>
        <dbReference type="Proteomes" id="UP000176877"/>
    </source>
</evidence>
<feature type="domain" description="Sodium/calcium exchanger membrane region" evidence="6">
    <location>
        <begin position="5"/>
        <end position="152"/>
    </location>
</feature>
<reference evidence="7 8" key="1">
    <citation type="journal article" date="2016" name="Nat. Commun.">
        <title>Thousands of microbial genomes shed light on interconnected biogeochemical processes in an aquifer system.</title>
        <authorList>
            <person name="Anantharaman K."/>
            <person name="Brown C.T."/>
            <person name="Hug L.A."/>
            <person name="Sharon I."/>
            <person name="Castelle C.J."/>
            <person name="Probst A.J."/>
            <person name="Thomas B.C."/>
            <person name="Singh A."/>
            <person name="Wilkins M.J."/>
            <person name="Karaoz U."/>
            <person name="Brodie E.L."/>
            <person name="Williams K.H."/>
            <person name="Hubbard S.S."/>
            <person name="Banfield J.F."/>
        </authorList>
    </citation>
    <scope>NUCLEOTIDE SEQUENCE [LARGE SCALE GENOMIC DNA]</scope>
</reference>
<dbReference type="InterPro" id="IPR044880">
    <property type="entry name" value="NCX_ion-bd_dom_sf"/>
</dbReference>
<evidence type="ECO:0000313" key="7">
    <source>
        <dbReference type="EMBL" id="OGF23031.1"/>
    </source>
</evidence>
<dbReference type="InterPro" id="IPR004837">
    <property type="entry name" value="NaCa_Exmemb"/>
</dbReference>
<evidence type="ECO:0000256" key="1">
    <source>
        <dbReference type="ARBA" id="ARBA00004141"/>
    </source>
</evidence>
<gene>
    <name evidence="7" type="ORF">A3D45_00175</name>
</gene>
<dbReference type="NCBIfam" id="TIGR00367">
    <property type="entry name" value="calcium/sodium antiporter"/>
    <property type="match status" value="1"/>
</dbReference>
<dbReference type="EMBL" id="MFFT01000030">
    <property type="protein sequence ID" value="OGF23031.1"/>
    <property type="molecule type" value="Genomic_DNA"/>
</dbReference>
<dbReference type="GO" id="GO:0005262">
    <property type="term" value="F:calcium channel activity"/>
    <property type="evidence" value="ECO:0007669"/>
    <property type="project" value="TreeGrafter"/>
</dbReference>
<proteinExistence type="predicted"/>
<dbReference type="Gene3D" id="6.10.280.80">
    <property type="entry name" value="NCX, peripheral helical region"/>
    <property type="match status" value="1"/>
</dbReference>
<dbReference type="AlphaFoldDB" id="A0A1F5S9U1"/>
<feature type="transmembrane region" description="Helical" evidence="5">
    <location>
        <begin position="68"/>
        <end position="93"/>
    </location>
</feature>
<evidence type="ECO:0000256" key="4">
    <source>
        <dbReference type="ARBA" id="ARBA00023136"/>
    </source>
</evidence>
<evidence type="ECO:0000256" key="5">
    <source>
        <dbReference type="SAM" id="Phobius"/>
    </source>
</evidence>
<feature type="transmembrane region" description="Helical" evidence="5">
    <location>
        <begin position="34"/>
        <end position="56"/>
    </location>
</feature>
<dbReference type="InterPro" id="IPR004481">
    <property type="entry name" value="K/Na/Ca-exchanger"/>
</dbReference>
<feature type="transmembrane region" description="Helical" evidence="5">
    <location>
        <begin position="135"/>
        <end position="152"/>
    </location>
</feature>
<name>A0A1F5S9U1_9BACT</name>
<accession>A0A1F5S9U1</accession>
<feature type="transmembrane region" description="Helical" evidence="5">
    <location>
        <begin position="105"/>
        <end position="123"/>
    </location>
</feature>
<keyword evidence="3 5" id="KW-1133">Transmembrane helix</keyword>
<feature type="transmembrane region" description="Helical" evidence="5">
    <location>
        <begin position="197"/>
        <end position="219"/>
    </location>
</feature>
<dbReference type="Gene3D" id="1.20.1420.30">
    <property type="entry name" value="NCX, central ion-binding region"/>
    <property type="match status" value="1"/>
</dbReference>
<keyword evidence="2 5" id="KW-0812">Transmembrane</keyword>
<dbReference type="GO" id="GO:0006874">
    <property type="term" value="P:intracellular calcium ion homeostasis"/>
    <property type="evidence" value="ECO:0007669"/>
    <property type="project" value="TreeGrafter"/>
</dbReference>
<dbReference type="Pfam" id="PF01699">
    <property type="entry name" value="Na_Ca_ex"/>
    <property type="match status" value="2"/>
</dbReference>
<dbReference type="GO" id="GO:0008273">
    <property type="term" value="F:calcium, potassium:sodium antiporter activity"/>
    <property type="evidence" value="ECO:0007669"/>
    <property type="project" value="TreeGrafter"/>
</dbReference>
<evidence type="ECO:0000256" key="3">
    <source>
        <dbReference type="ARBA" id="ARBA00022989"/>
    </source>
</evidence>
<evidence type="ECO:0000256" key="2">
    <source>
        <dbReference type="ARBA" id="ARBA00022692"/>
    </source>
</evidence>
<keyword evidence="4 5" id="KW-0472">Membrane</keyword>
<protein>
    <submittedName>
        <fullName evidence="7">Sodium:proton exchanger</fullName>
    </submittedName>
</protein>
<dbReference type="PANTHER" id="PTHR10846:SF8">
    <property type="entry name" value="INNER MEMBRANE PROTEIN YRBG"/>
    <property type="match status" value="1"/>
</dbReference>